<evidence type="ECO:0000259" key="7">
    <source>
        <dbReference type="PROSITE" id="PS51387"/>
    </source>
</evidence>
<evidence type="ECO:0000256" key="1">
    <source>
        <dbReference type="ARBA" id="ARBA00001974"/>
    </source>
</evidence>
<dbReference type="InterPro" id="IPR036318">
    <property type="entry name" value="FAD-bd_PCMH-like_sf"/>
</dbReference>
<gene>
    <name evidence="8" type="ORF">R3P38DRAFT_3249056</name>
</gene>
<dbReference type="EMBL" id="JAWWNJ010000001">
    <property type="protein sequence ID" value="KAK7063397.1"/>
    <property type="molecule type" value="Genomic_DNA"/>
</dbReference>
<accession>A0AAW0ECH1</accession>
<evidence type="ECO:0000313" key="8">
    <source>
        <dbReference type="EMBL" id="KAK7063397.1"/>
    </source>
</evidence>
<comment type="similarity">
    <text evidence="2">Belongs to the oxygen-dependent FAD-linked oxidoreductase family.</text>
</comment>
<dbReference type="Proteomes" id="UP001362999">
    <property type="component" value="Unassembled WGS sequence"/>
</dbReference>
<dbReference type="Gene3D" id="3.30.465.10">
    <property type="match status" value="2"/>
</dbReference>
<dbReference type="InterPro" id="IPR006094">
    <property type="entry name" value="Oxid_FAD_bind_N"/>
</dbReference>
<dbReference type="GO" id="GO:0071949">
    <property type="term" value="F:FAD binding"/>
    <property type="evidence" value="ECO:0007669"/>
    <property type="project" value="InterPro"/>
</dbReference>
<keyword evidence="3" id="KW-0285">Flavoprotein</keyword>
<evidence type="ECO:0000256" key="2">
    <source>
        <dbReference type="ARBA" id="ARBA00005466"/>
    </source>
</evidence>
<sequence>MAVKTFIPVVLLALLSAAKPHKKCRKVPGDAGFPDHKAWTSLNNTVCGRLAPVVPFPQFCRNLPAGQCTDEQWTSGLFRSGIAGAMDQINFEQGYDLTPPSLCFRNSTVCGQGDVPLYAVEAENVADVQAAVKFAANHNLRLAVKSSGHDLLGRSTAPNSLLIHMAKFKDMAFTDSFVVGGKDMGSALTVGPGVHLQDVFKESKAHGKIAVGGSAATVSPAGGYLQGAGHSLISPLFGLGADNVLEFQIVVASGKLLKANSAENSDLFFALRGGGAGSWGVIVSATFRTFPAFNATASVIQFALDSNAAAGAIAGVHAKHIFALDAVRGGQYFFVNPSAEFNTTVFWLRTVTANTTLEEGTALLQPFLEDALKVEGATLISKEFEQDLINDALYAEDDDIGANAVMGSRLIPTEAYEREDAPAVVEKVYRELLDAGAGALIGSLVAGGQVSANANISSAITPAWRTAKTHICVATAWDDSASLSEINTYRHLFQTAHLAILEQLSGPNAGAYSNEADIYEPDFQTTFFGPNYAKLTQIKAKYDPEDLFIVAAGVGSERWDEFGVCQV</sequence>
<dbReference type="PANTHER" id="PTHR42973">
    <property type="entry name" value="BINDING OXIDOREDUCTASE, PUTATIVE (AFU_ORTHOLOGUE AFUA_1G17690)-RELATED"/>
    <property type="match status" value="1"/>
</dbReference>
<keyword evidence="4" id="KW-0274">FAD</keyword>
<proteinExistence type="inferred from homology"/>
<dbReference type="PROSITE" id="PS00862">
    <property type="entry name" value="OX2_COVAL_FAD"/>
    <property type="match status" value="1"/>
</dbReference>
<evidence type="ECO:0000256" key="6">
    <source>
        <dbReference type="SAM" id="SignalP"/>
    </source>
</evidence>
<keyword evidence="5" id="KW-0560">Oxidoreductase</keyword>
<feature type="domain" description="FAD-binding PCMH-type" evidence="7">
    <location>
        <begin position="112"/>
        <end position="292"/>
    </location>
</feature>
<dbReference type="SUPFAM" id="SSF56176">
    <property type="entry name" value="FAD-binding/transporter-associated domain-like"/>
    <property type="match status" value="1"/>
</dbReference>
<comment type="caution">
    <text evidence="8">The sequence shown here is derived from an EMBL/GenBank/DDBJ whole genome shotgun (WGS) entry which is preliminary data.</text>
</comment>
<reference evidence="8 9" key="1">
    <citation type="journal article" date="2024" name="J Genomics">
        <title>Draft genome sequencing and assembly of Favolaschia claudopus CIRM-BRFM 2984 isolated from oak limbs.</title>
        <authorList>
            <person name="Navarro D."/>
            <person name="Drula E."/>
            <person name="Chaduli D."/>
            <person name="Cazenave R."/>
            <person name="Ahrendt S."/>
            <person name="Wang J."/>
            <person name="Lipzen A."/>
            <person name="Daum C."/>
            <person name="Barry K."/>
            <person name="Grigoriev I.V."/>
            <person name="Favel A."/>
            <person name="Rosso M.N."/>
            <person name="Martin F."/>
        </authorList>
    </citation>
    <scope>NUCLEOTIDE SEQUENCE [LARGE SCALE GENOMIC DNA]</scope>
    <source>
        <strain evidence="8 9">CIRM-BRFM 2984</strain>
    </source>
</reference>
<dbReference type="Pfam" id="PF08031">
    <property type="entry name" value="BBE"/>
    <property type="match status" value="1"/>
</dbReference>
<feature type="signal peptide" evidence="6">
    <location>
        <begin position="1"/>
        <end position="17"/>
    </location>
</feature>
<dbReference type="InterPro" id="IPR050416">
    <property type="entry name" value="FAD-linked_Oxidoreductase"/>
</dbReference>
<dbReference type="InterPro" id="IPR006093">
    <property type="entry name" value="Oxy_OxRdtase_FAD_BS"/>
</dbReference>
<dbReference type="Pfam" id="PF01565">
    <property type="entry name" value="FAD_binding_4"/>
    <property type="match status" value="1"/>
</dbReference>
<dbReference type="InterPro" id="IPR016169">
    <property type="entry name" value="FAD-bd_PCMH_sub2"/>
</dbReference>
<dbReference type="AlphaFoldDB" id="A0AAW0ECH1"/>
<dbReference type="PANTHER" id="PTHR42973:SF39">
    <property type="entry name" value="FAD-BINDING PCMH-TYPE DOMAIN-CONTAINING PROTEIN"/>
    <property type="match status" value="1"/>
</dbReference>
<feature type="chain" id="PRO_5043508338" evidence="6">
    <location>
        <begin position="18"/>
        <end position="567"/>
    </location>
</feature>
<keyword evidence="6" id="KW-0732">Signal</keyword>
<keyword evidence="9" id="KW-1185">Reference proteome</keyword>
<dbReference type="InterPro" id="IPR012951">
    <property type="entry name" value="BBE"/>
</dbReference>
<evidence type="ECO:0000256" key="5">
    <source>
        <dbReference type="ARBA" id="ARBA00023002"/>
    </source>
</evidence>
<dbReference type="InterPro" id="IPR016166">
    <property type="entry name" value="FAD-bd_PCMH"/>
</dbReference>
<name>A0AAW0ECH1_9AGAR</name>
<protein>
    <submittedName>
        <fullName evidence="8">FAD-binding domain-containing protein</fullName>
    </submittedName>
</protein>
<dbReference type="GO" id="GO:0016491">
    <property type="term" value="F:oxidoreductase activity"/>
    <property type="evidence" value="ECO:0007669"/>
    <property type="project" value="UniProtKB-KW"/>
</dbReference>
<dbReference type="PROSITE" id="PS51387">
    <property type="entry name" value="FAD_PCMH"/>
    <property type="match status" value="1"/>
</dbReference>
<organism evidence="8 9">
    <name type="scientific">Favolaschia claudopus</name>
    <dbReference type="NCBI Taxonomy" id="2862362"/>
    <lineage>
        <taxon>Eukaryota</taxon>
        <taxon>Fungi</taxon>
        <taxon>Dikarya</taxon>
        <taxon>Basidiomycota</taxon>
        <taxon>Agaricomycotina</taxon>
        <taxon>Agaricomycetes</taxon>
        <taxon>Agaricomycetidae</taxon>
        <taxon>Agaricales</taxon>
        <taxon>Marasmiineae</taxon>
        <taxon>Mycenaceae</taxon>
        <taxon>Favolaschia</taxon>
    </lineage>
</organism>
<evidence type="ECO:0000256" key="4">
    <source>
        <dbReference type="ARBA" id="ARBA00022827"/>
    </source>
</evidence>
<comment type="cofactor">
    <cofactor evidence="1">
        <name>FAD</name>
        <dbReference type="ChEBI" id="CHEBI:57692"/>
    </cofactor>
</comment>
<evidence type="ECO:0000313" key="9">
    <source>
        <dbReference type="Proteomes" id="UP001362999"/>
    </source>
</evidence>
<evidence type="ECO:0000256" key="3">
    <source>
        <dbReference type="ARBA" id="ARBA00022630"/>
    </source>
</evidence>